<feature type="non-terminal residue" evidence="2">
    <location>
        <position position="1"/>
    </location>
</feature>
<feature type="non-terminal residue" evidence="2">
    <location>
        <position position="240"/>
    </location>
</feature>
<protein>
    <submittedName>
        <fullName evidence="2">Uncharacterized protein</fullName>
    </submittedName>
</protein>
<sequence length="240" mass="24978">EAPHPRGAPAGRVRRLRTPLHRRRAPYRRVRRGKRGPAPGPARGGCRLAAREGDPGGADAVAALRGRHPARARPGGAVGRRRGADRPGLRHRHRRSGAAGGGRAGGAPRRAGGGVRPRRLPGPAVGAERSGADQGGKGRGPGVSRRVRPAAGRDAGRRVQQLEPASAAREQVLRRAELGGPAGAGGAPWEPGAGRHRPLRDRRAVREPRHAPVHPLGFHARPLPRALPHLVGGGGGARSV</sequence>
<evidence type="ECO:0000313" key="2">
    <source>
        <dbReference type="EMBL" id="CAA9361686.1"/>
    </source>
</evidence>
<feature type="compositionally biased region" description="Gly residues" evidence="1">
    <location>
        <begin position="231"/>
        <end position="240"/>
    </location>
</feature>
<feature type="compositionally biased region" description="Basic residues" evidence="1">
    <location>
        <begin position="12"/>
        <end position="35"/>
    </location>
</feature>
<reference evidence="2" key="1">
    <citation type="submission" date="2020-02" db="EMBL/GenBank/DDBJ databases">
        <authorList>
            <person name="Meier V. D."/>
        </authorList>
    </citation>
    <scope>NUCLEOTIDE SEQUENCE</scope>
    <source>
        <strain evidence="2">AVDCRST_MAG68</strain>
    </source>
</reference>
<dbReference type="EMBL" id="CADCTW010000205">
    <property type="protein sequence ID" value="CAA9361686.1"/>
    <property type="molecule type" value="Genomic_DNA"/>
</dbReference>
<feature type="region of interest" description="Disordered" evidence="1">
    <location>
        <begin position="1"/>
        <end position="240"/>
    </location>
</feature>
<feature type="compositionally biased region" description="Gly residues" evidence="1">
    <location>
        <begin position="98"/>
        <end position="115"/>
    </location>
</feature>
<proteinExistence type="predicted"/>
<name>A0A6J4MJX1_9BACT</name>
<evidence type="ECO:0000256" key="1">
    <source>
        <dbReference type="SAM" id="MobiDB-lite"/>
    </source>
</evidence>
<organism evidence="2">
    <name type="scientific">uncultured Gemmatimonadota bacterium</name>
    <dbReference type="NCBI Taxonomy" id="203437"/>
    <lineage>
        <taxon>Bacteria</taxon>
        <taxon>Pseudomonadati</taxon>
        <taxon>Gemmatimonadota</taxon>
        <taxon>environmental samples</taxon>
    </lineage>
</organism>
<accession>A0A6J4MJX1</accession>
<feature type="compositionally biased region" description="Basic and acidic residues" evidence="1">
    <location>
        <begin position="201"/>
        <end position="210"/>
    </location>
</feature>
<dbReference type="AlphaFoldDB" id="A0A6J4MJX1"/>
<gene>
    <name evidence="2" type="ORF">AVDCRST_MAG68-4502</name>
</gene>